<accession>A0A0E9U504</accession>
<evidence type="ECO:0000313" key="1">
    <source>
        <dbReference type="EMBL" id="JAH60896.1"/>
    </source>
</evidence>
<reference evidence="1" key="2">
    <citation type="journal article" date="2015" name="Fish Shellfish Immunol.">
        <title>Early steps in the European eel (Anguilla anguilla)-Vibrio vulnificus interaction in the gills: Role of the RtxA13 toxin.</title>
        <authorList>
            <person name="Callol A."/>
            <person name="Pajuelo D."/>
            <person name="Ebbesson L."/>
            <person name="Teles M."/>
            <person name="MacKenzie S."/>
            <person name="Amaro C."/>
        </authorList>
    </citation>
    <scope>NUCLEOTIDE SEQUENCE</scope>
</reference>
<dbReference type="AlphaFoldDB" id="A0A0E9U504"/>
<reference evidence="1" key="1">
    <citation type="submission" date="2014-11" db="EMBL/GenBank/DDBJ databases">
        <authorList>
            <person name="Amaro Gonzalez C."/>
        </authorList>
    </citation>
    <scope>NUCLEOTIDE SEQUENCE</scope>
</reference>
<sequence length="43" mass="4888">MSLLRHSGHICLHCQLCGVCNLRSEFDCRVGTWKTLDFLEHGA</sequence>
<protein>
    <submittedName>
        <fullName evidence="1">Uncharacterized protein</fullName>
    </submittedName>
</protein>
<proteinExistence type="predicted"/>
<name>A0A0E9U504_ANGAN</name>
<dbReference type="EMBL" id="GBXM01047681">
    <property type="protein sequence ID" value="JAH60896.1"/>
    <property type="molecule type" value="Transcribed_RNA"/>
</dbReference>
<organism evidence="1">
    <name type="scientific">Anguilla anguilla</name>
    <name type="common">European freshwater eel</name>
    <name type="synonym">Muraena anguilla</name>
    <dbReference type="NCBI Taxonomy" id="7936"/>
    <lineage>
        <taxon>Eukaryota</taxon>
        <taxon>Metazoa</taxon>
        <taxon>Chordata</taxon>
        <taxon>Craniata</taxon>
        <taxon>Vertebrata</taxon>
        <taxon>Euteleostomi</taxon>
        <taxon>Actinopterygii</taxon>
        <taxon>Neopterygii</taxon>
        <taxon>Teleostei</taxon>
        <taxon>Anguilliformes</taxon>
        <taxon>Anguillidae</taxon>
        <taxon>Anguilla</taxon>
    </lineage>
</organism>